<feature type="non-terminal residue" evidence="3">
    <location>
        <position position="396"/>
    </location>
</feature>
<gene>
    <name evidence="3" type="ORF">Agub_g7991</name>
</gene>
<organism evidence="3 4">
    <name type="scientific">Astrephomene gubernaculifera</name>
    <dbReference type="NCBI Taxonomy" id="47775"/>
    <lineage>
        <taxon>Eukaryota</taxon>
        <taxon>Viridiplantae</taxon>
        <taxon>Chlorophyta</taxon>
        <taxon>core chlorophytes</taxon>
        <taxon>Chlorophyceae</taxon>
        <taxon>CS clade</taxon>
        <taxon>Chlamydomonadales</taxon>
        <taxon>Astrephomenaceae</taxon>
        <taxon>Astrephomene</taxon>
    </lineage>
</organism>
<keyword evidence="4" id="KW-1185">Reference proteome</keyword>
<dbReference type="GO" id="GO:0016020">
    <property type="term" value="C:membrane"/>
    <property type="evidence" value="ECO:0007669"/>
    <property type="project" value="InterPro"/>
</dbReference>
<dbReference type="AlphaFoldDB" id="A0AAD3DQY2"/>
<dbReference type="InterPro" id="IPR002528">
    <property type="entry name" value="MATE_fam"/>
</dbReference>
<dbReference type="Proteomes" id="UP001054857">
    <property type="component" value="Unassembled WGS sequence"/>
</dbReference>
<evidence type="ECO:0000313" key="3">
    <source>
        <dbReference type="EMBL" id="GFR46409.1"/>
    </source>
</evidence>
<feature type="transmembrane region" description="Helical" evidence="2">
    <location>
        <begin position="231"/>
        <end position="250"/>
    </location>
</feature>
<protein>
    <submittedName>
        <fullName evidence="3">Uncharacterized protein</fullName>
    </submittedName>
</protein>
<keyword evidence="2" id="KW-0812">Transmembrane</keyword>
<accession>A0AAD3DQY2</accession>
<keyword evidence="2" id="KW-1133">Transmembrane helix</keyword>
<feature type="transmembrane region" description="Helical" evidence="2">
    <location>
        <begin position="328"/>
        <end position="349"/>
    </location>
</feature>
<dbReference type="GO" id="GO:0042910">
    <property type="term" value="F:xenobiotic transmembrane transporter activity"/>
    <property type="evidence" value="ECO:0007669"/>
    <property type="project" value="InterPro"/>
</dbReference>
<feature type="transmembrane region" description="Helical" evidence="2">
    <location>
        <begin position="200"/>
        <end position="219"/>
    </location>
</feature>
<feature type="transmembrane region" description="Helical" evidence="2">
    <location>
        <begin position="364"/>
        <end position="383"/>
    </location>
</feature>
<dbReference type="Pfam" id="PF01554">
    <property type="entry name" value="MatE"/>
    <property type="match status" value="2"/>
</dbReference>
<comment type="caution">
    <text evidence="3">The sequence shown here is derived from an EMBL/GenBank/DDBJ whole genome shotgun (WGS) entry which is preliminary data.</text>
</comment>
<feature type="transmembrane region" description="Helical" evidence="2">
    <location>
        <begin position="283"/>
        <end position="307"/>
    </location>
</feature>
<reference evidence="3 4" key="1">
    <citation type="journal article" date="2021" name="Sci. Rep.">
        <title>Genome sequencing of the multicellular alga Astrephomene provides insights into convergent evolution of germ-soma differentiation.</title>
        <authorList>
            <person name="Yamashita S."/>
            <person name="Yamamoto K."/>
            <person name="Matsuzaki R."/>
            <person name="Suzuki S."/>
            <person name="Yamaguchi H."/>
            <person name="Hirooka S."/>
            <person name="Minakuchi Y."/>
            <person name="Miyagishima S."/>
            <person name="Kawachi M."/>
            <person name="Toyoda A."/>
            <person name="Nozaki H."/>
        </authorList>
    </citation>
    <scope>NUCLEOTIDE SEQUENCE [LARGE SCALE GENOMIC DNA]</scope>
    <source>
        <strain evidence="3 4">NIES-4017</strain>
    </source>
</reference>
<name>A0AAD3DQY2_9CHLO</name>
<proteinExistence type="inferred from homology"/>
<feature type="transmembrane region" description="Helical" evidence="2">
    <location>
        <begin position="165"/>
        <end position="188"/>
    </location>
</feature>
<dbReference type="EMBL" id="BMAR01000014">
    <property type="protein sequence ID" value="GFR46409.1"/>
    <property type="molecule type" value="Genomic_DNA"/>
</dbReference>
<dbReference type="GO" id="GO:0015297">
    <property type="term" value="F:antiporter activity"/>
    <property type="evidence" value="ECO:0007669"/>
    <property type="project" value="InterPro"/>
</dbReference>
<evidence type="ECO:0000313" key="4">
    <source>
        <dbReference type="Proteomes" id="UP001054857"/>
    </source>
</evidence>
<keyword evidence="2" id="KW-0472">Membrane</keyword>
<evidence type="ECO:0000256" key="2">
    <source>
        <dbReference type="SAM" id="Phobius"/>
    </source>
</evidence>
<sequence length="396" mass="41250">MVLQDGHQREHVWKDVHRITVLAGPILVQYVVSQASQMVEMGFVGHLPDPLLLSAMTLGASLAMATGYHLMYGLASASETLSGQAHGARNPCALAATLHRSLAVCAAAAVPVTALWWNAGPLLRALGQQPEVAAMAARYLRLTLPALYGHTVFSCIDKHLLAQGVVAPGVAITATATALSPLYCWFFIVRLGLQLDGAAYAYNATQLTCTSLSLAYLAWRTWASAGSPDAVPLLAPSTAAAAALSGWGPYLALAVPDTLMACMEGWATEVLVFLSGHLPHPEIAVGVTGLCLQLSTLVWICAAAVGAATTTRVSNTLGQGDATCAKRLSHTALGLVLVTQTVLGLLAYGNRWGLMGLMSSQSEVLALAGEVMPVLALCFVFDGQNVVLSGILRGAG</sequence>
<comment type="similarity">
    <text evidence="1">Belongs to the multi antimicrobial extrusion (MATE) (TC 2.A.66.1) family.</text>
</comment>
<dbReference type="PANTHER" id="PTHR11206">
    <property type="entry name" value="MULTIDRUG RESISTANCE PROTEIN"/>
    <property type="match status" value="1"/>
</dbReference>
<evidence type="ECO:0000256" key="1">
    <source>
        <dbReference type="ARBA" id="ARBA00010199"/>
    </source>
</evidence>